<feature type="signal peptide" evidence="2">
    <location>
        <begin position="1"/>
        <end position="26"/>
    </location>
</feature>
<keyword evidence="2" id="KW-0732">Signal</keyword>
<dbReference type="RefSeq" id="XP_025399141.1">
    <property type="nucleotide sequence ID" value="XM_025547353.1"/>
</dbReference>
<dbReference type="Proteomes" id="UP000247233">
    <property type="component" value="Unassembled WGS sequence"/>
</dbReference>
<organism evidence="3 4">
    <name type="scientific">Aspergillus heteromorphus CBS 117.55</name>
    <dbReference type="NCBI Taxonomy" id="1448321"/>
    <lineage>
        <taxon>Eukaryota</taxon>
        <taxon>Fungi</taxon>
        <taxon>Dikarya</taxon>
        <taxon>Ascomycota</taxon>
        <taxon>Pezizomycotina</taxon>
        <taxon>Eurotiomycetes</taxon>
        <taxon>Eurotiomycetidae</taxon>
        <taxon>Eurotiales</taxon>
        <taxon>Aspergillaceae</taxon>
        <taxon>Aspergillus</taxon>
        <taxon>Aspergillus subgen. Circumdati</taxon>
    </lineage>
</organism>
<dbReference type="VEuPathDB" id="FungiDB:BO70DRAFT_41466"/>
<feature type="chain" id="PRO_5016266505" evidence="2">
    <location>
        <begin position="27"/>
        <end position="96"/>
    </location>
</feature>
<accession>A0A317W5D9</accession>
<comment type="caution">
    <text evidence="3">The sequence shown here is derived from an EMBL/GenBank/DDBJ whole genome shotgun (WGS) entry which is preliminary data.</text>
</comment>
<keyword evidence="1" id="KW-1133">Transmembrane helix</keyword>
<feature type="transmembrane region" description="Helical" evidence="1">
    <location>
        <begin position="66"/>
        <end position="85"/>
    </location>
</feature>
<dbReference type="EMBL" id="MSFL01000013">
    <property type="protein sequence ID" value="PWY81876.1"/>
    <property type="molecule type" value="Genomic_DNA"/>
</dbReference>
<evidence type="ECO:0000313" key="4">
    <source>
        <dbReference type="Proteomes" id="UP000247233"/>
    </source>
</evidence>
<evidence type="ECO:0000256" key="1">
    <source>
        <dbReference type="SAM" id="Phobius"/>
    </source>
</evidence>
<reference evidence="3 4" key="1">
    <citation type="submission" date="2016-12" db="EMBL/GenBank/DDBJ databases">
        <title>The genomes of Aspergillus section Nigri reveals drivers in fungal speciation.</title>
        <authorList>
            <consortium name="DOE Joint Genome Institute"/>
            <person name="Vesth T.C."/>
            <person name="Nybo J."/>
            <person name="Theobald S."/>
            <person name="Brandl J."/>
            <person name="Frisvad J.C."/>
            <person name="Nielsen K.F."/>
            <person name="Lyhne E.K."/>
            <person name="Kogle M.E."/>
            <person name="Kuo A."/>
            <person name="Riley R."/>
            <person name="Clum A."/>
            <person name="Nolan M."/>
            <person name="Lipzen A."/>
            <person name="Salamov A."/>
            <person name="Henrissat B."/>
            <person name="Wiebenga A."/>
            <person name="De Vries R.P."/>
            <person name="Grigoriev I.V."/>
            <person name="Mortensen U.H."/>
            <person name="Andersen M.R."/>
            <person name="Baker S.E."/>
        </authorList>
    </citation>
    <scope>NUCLEOTIDE SEQUENCE [LARGE SCALE GENOMIC DNA]</scope>
    <source>
        <strain evidence="3 4">CBS 117.55</strain>
    </source>
</reference>
<sequence>MSRLHTISSLFLFDSLLFLLLLQSWGDSKISGVRACFTGQDFLLLTLASVGRAEVPFATIECLSGFLLLPNTAVLFTLAVSMFKYEWNQKKKTRKG</sequence>
<protein>
    <submittedName>
        <fullName evidence="3">Uncharacterized protein</fullName>
    </submittedName>
</protein>
<dbReference type="GeneID" id="37069590"/>
<name>A0A317W5D9_9EURO</name>
<proteinExistence type="predicted"/>
<evidence type="ECO:0000256" key="2">
    <source>
        <dbReference type="SAM" id="SignalP"/>
    </source>
</evidence>
<keyword evidence="4" id="KW-1185">Reference proteome</keyword>
<dbReference type="AlphaFoldDB" id="A0A317W5D9"/>
<gene>
    <name evidence="3" type="ORF">BO70DRAFT_41466</name>
</gene>
<keyword evidence="1" id="KW-0812">Transmembrane</keyword>
<keyword evidence="1" id="KW-0472">Membrane</keyword>
<dbReference type="OrthoDB" id="10545596at2759"/>
<evidence type="ECO:0000313" key="3">
    <source>
        <dbReference type="EMBL" id="PWY81876.1"/>
    </source>
</evidence>